<feature type="transmembrane region" description="Helical" evidence="5">
    <location>
        <begin position="36"/>
        <end position="57"/>
    </location>
</feature>
<proteinExistence type="predicted"/>
<dbReference type="Pfam" id="PF00083">
    <property type="entry name" value="Sugar_tr"/>
    <property type="match status" value="1"/>
</dbReference>
<dbReference type="InterPro" id="IPR050360">
    <property type="entry name" value="MFS_Sugar_Transporters"/>
</dbReference>
<keyword evidence="4 5" id="KW-0472">Membrane</keyword>
<dbReference type="AlphaFoldDB" id="A0A4U0W6X2"/>
<feature type="transmembrane region" description="Helical" evidence="5">
    <location>
        <begin position="97"/>
        <end position="118"/>
    </location>
</feature>
<dbReference type="GO" id="GO:0016020">
    <property type="term" value="C:membrane"/>
    <property type="evidence" value="ECO:0007669"/>
    <property type="project" value="UniProtKB-SubCell"/>
</dbReference>
<evidence type="ECO:0000313" key="6">
    <source>
        <dbReference type="EMBL" id="TKA57316.1"/>
    </source>
</evidence>
<dbReference type="InterPro" id="IPR005828">
    <property type="entry name" value="MFS_sugar_transport-like"/>
</dbReference>
<comment type="caution">
    <text evidence="6">The sequence shown here is derived from an EMBL/GenBank/DDBJ whole genome shotgun (WGS) entry which is preliminary data.</text>
</comment>
<feature type="transmembrane region" description="Helical" evidence="5">
    <location>
        <begin position="69"/>
        <end position="91"/>
    </location>
</feature>
<name>A0A4U0W6X2_9PEZI</name>
<dbReference type="PANTHER" id="PTHR48022">
    <property type="entry name" value="PLASTIDIC GLUCOSE TRANSPORTER 4"/>
    <property type="match status" value="1"/>
</dbReference>
<reference evidence="6 7" key="1">
    <citation type="submission" date="2017-03" db="EMBL/GenBank/DDBJ databases">
        <title>Genomes of endolithic fungi from Antarctica.</title>
        <authorList>
            <person name="Coleine C."/>
            <person name="Masonjones S."/>
            <person name="Stajich J.E."/>
        </authorList>
    </citation>
    <scope>NUCLEOTIDE SEQUENCE [LARGE SCALE GENOMIC DNA]</scope>
    <source>
        <strain evidence="6 7">CCFEE 5187</strain>
    </source>
</reference>
<dbReference type="EMBL" id="NAJN01002123">
    <property type="protein sequence ID" value="TKA57316.1"/>
    <property type="molecule type" value="Genomic_DNA"/>
</dbReference>
<sequence length="176" mass="19599">MLVGASGILVSLIMECVLQALYAGGTNKAGQRAAIFFIYLFIVFWSSCFDATQFLYLSEIFPTEVRGQGTAVGMFNWFAAQIVILCAGPVALNNITWKFFLVLICPTALYIPVIYFFFPETNNRSLEDINTQFGEEVAVHFAGATEAEIKEYERAIQMEGTQNFGKASVFHTETKV</sequence>
<keyword evidence="7" id="KW-1185">Reference proteome</keyword>
<dbReference type="InterPro" id="IPR036259">
    <property type="entry name" value="MFS_trans_sf"/>
</dbReference>
<evidence type="ECO:0000313" key="7">
    <source>
        <dbReference type="Proteomes" id="UP000308768"/>
    </source>
</evidence>
<evidence type="ECO:0000256" key="1">
    <source>
        <dbReference type="ARBA" id="ARBA00004141"/>
    </source>
</evidence>
<dbReference type="Proteomes" id="UP000308768">
    <property type="component" value="Unassembled WGS sequence"/>
</dbReference>
<dbReference type="STRING" id="331657.A0A4U0W6X2"/>
<protein>
    <recommendedName>
        <fullName evidence="8">Major facilitator superfamily (MFS) profile domain-containing protein</fullName>
    </recommendedName>
</protein>
<evidence type="ECO:0008006" key="8">
    <source>
        <dbReference type="Google" id="ProtNLM"/>
    </source>
</evidence>
<evidence type="ECO:0000256" key="5">
    <source>
        <dbReference type="SAM" id="Phobius"/>
    </source>
</evidence>
<dbReference type="Gene3D" id="1.20.1250.20">
    <property type="entry name" value="MFS general substrate transporter like domains"/>
    <property type="match status" value="1"/>
</dbReference>
<accession>A0A4U0W6X2</accession>
<dbReference type="OrthoDB" id="6612291at2759"/>
<comment type="subcellular location">
    <subcellularLocation>
        <location evidence="1">Membrane</location>
        <topology evidence="1">Multi-pass membrane protein</topology>
    </subcellularLocation>
</comment>
<keyword evidence="2 5" id="KW-0812">Transmembrane</keyword>
<organism evidence="6 7">
    <name type="scientific">Cryomyces minteri</name>
    <dbReference type="NCBI Taxonomy" id="331657"/>
    <lineage>
        <taxon>Eukaryota</taxon>
        <taxon>Fungi</taxon>
        <taxon>Dikarya</taxon>
        <taxon>Ascomycota</taxon>
        <taxon>Pezizomycotina</taxon>
        <taxon>Dothideomycetes</taxon>
        <taxon>Dothideomycetes incertae sedis</taxon>
        <taxon>Cryomyces</taxon>
    </lineage>
</organism>
<keyword evidence="3 5" id="KW-1133">Transmembrane helix</keyword>
<dbReference type="PANTHER" id="PTHR48022:SF38">
    <property type="entry name" value="MAJOR FACILITATOR SUPERFAMILY (MFS) PROFILE DOMAIN-CONTAINING PROTEIN-RELATED"/>
    <property type="match status" value="1"/>
</dbReference>
<dbReference type="SUPFAM" id="SSF103473">
    <property type="entry name" value="MFS general substrate transporter"/>
    <property type="match status" value="1"/>
</dbReference>
<evidence type="ECO:0000256" key="3">
    <source>
        <dbReference type="ARBA" id="ARBA00022989"/>
    </source>
</evidence>
<dbReference type="GO" id="GO:0005351">
    <property type="term" value="F:carbohydrate:proton symporter activity"/>
    <property type="evidence" value="ECO:0007669"/>
    <property type="project" value="TreeGrafter"/>
</dbReference>
<evidence type="ECO:0000256" key="4">
    <source>
        <dbReference type="ARBA" id="ARBA00023136"/>
    </source>
</evidence>
<evidence type="ECO:0000256" key="2">
    <source>
        <dbReference type="ARBA" id="ARBA00022692"/>
    </source>
</evidence>
<gene>
    <name evidence="6" type="ORF">B0A49_13339</name>
</gene>